<reference evidence="1 2" key="1">
    <citation type="submission" date="2019-11" db="EMBL/GenBank/DDBJ databases">
        <title>Acidiferrimicrobium australis gen. nov., sp. nov., an acidophilic and obligately heterotrophic, member of the Actinobacteria that catalyses dissimilatory oxido- reduction of iron isolated from metal-rich acidic water in Chile.</title>
        <authorList>
            <person name="Gonzalez D."/>
            <person name="Huber K."/>
            <person name="Hedrich S."/>
            <person name="Rojas-Villalobos C."/>
            <person name="Quatrini R."/>
            <person name="Dinamarca M.A."/>
            <person name="Schwarz A."/>
            <person name="Canales C."/>
            <person name="Nancucheo I."/>
        </authorList>
    </citation>
    <scope>NUCLEOTIDE SEQUENCE [LARGE SCALE GENOMIC DNA]</scope>
    <source>
        <strain evidence="1 2">USS-CCA1</strain>
    </source>
</reference>
<evidence type="ECO:0000313" key="1">
    <source>
        <dbReference type="EMBL" id="MST34266.1"/>
    </source>
</evidence>
<dbReference type="Gene3D" id="3.30.365.10">
    <property type="entry name" value="Aldehyde oxidase/xanthine dehydrogenase, molybdopterin binding domain"/>
    <property type="match status" value="2"/>
</dbReference>
<proteinExistence type="predicted"/>
<gene>
    <name evidence="1" type="ORF">GHK86_16250</name>
</gene>
<dbReference type="EMBL" id="WJHE01000921">
    <property type="protein sequence ID" value="MST34266.1"/>
    <property type="molecule type" value="Genomic_DNA"/>
</dbReference>
<sequence>MPDGAGGWAVGESLAEARAAAGVPAGRRSGRPLTWPLELPAGDWAATLRTTWVEPGYLEPDASWCVPGGEPVSALANGGAFGGKLSSVAPAAARRLADESGRPVRVVLGREDVVRMGAKRPPVAIGVLPDGSGVARVARTPGIADAIRAAAPDLVIEEIDLAGPPTSAALRAAGWAEAALVLAAARGDRQVTVRAPDGGEATATVDVAEDGRPVRVRVTVACGDPLDAVVLRSYVVGAAHMALGWVCSEGIAVDEEGRPEDLTIRSWGILRAVDTPPIEVTIADGGGPPVNGSDAAFAAVAAATWVAQGRPPALPTMRDLRRG</sequence>
<dbReference type="Proteomes" id="UP000437736">
    <property type="component" value="Unassembled WGS sequence"/>
</dbReference>
<comment type="caution">
    <text evidence="1">The sequence shown here is derived from an EMBL/GenBank/DDBJ whole genome shotgun (WGS) entry which is preliminary data.</text>
</comment>
<dbReference type="SUPFAM" id="SSF56003">
    <property type="entry name" value="Molybdenum cofactor-binding domain"/>
    <property type="match status" value="1"/>
</dbReference>
<accession>A0ABW9QXJ3</accession>
<evidence type="ECO:0000313" key="2">
    <source>
        <dbReference type="Proteomes" id="UP000437736"/>
    </source>
</evidence>
<protein>
    <submittedName>
        <fullName evidence="1">Molybdopterin-dependent oxidoreductase</fullName>
    </submittedName>
</protein>
<name>A0ABW9QXJ3_9ACTN</name>
<keyword evidence="2" id="KW-1185">Reference proteome</keyword>
<dbReference type="InterPro" id="IPR037165">
    <property type="entry name" value="AldOxase/xan_DH_Mopterin-bd_sf"/>
</dbReference>
<organism evidence="1 2">
    <name type="scientific">Acidiferrimicrobium australe</name>
    <dbReference type="NCBI Taxonomy" id="2664430"/>
    <lineage>
        <taxon>Bacteria</taxon>
        <taxon>Bacillati</taxon>
        <taxon>Actinomycetota</taxon>
        <taxon>Acidimicrobiia</taxon>
        <taxon>Acidimicrobiales</taxon>
        <taxon>Acidimicrobiaceae</taxon>
        <taxon>Acidiferrimicrobium</taxon>
    </lineage>
</organism>